<sequence length="1432" mass="155655">MAEEPIRQARVPFSSNVGWYWGITDNNMMIPQPVMGFYWDIPSDARHSLSANKERRSYNRGDVPARAIMAWDDDVVREVTAAFRAARGPEMQNLVRPETWDDMYQYFDAIDLWHEGAWNLWRVLHLACDQNDGTAVGSLPDPTIFDTVNDSSYDWCTHEENRNRLANWDQRSDILCILSPADLENINGCTIDALNILRGALEYWHYVFEPAANAERLSDIDIAQVSSPTRAQDDNGISLPWLPGRSRRRSNSLPSVSSSITLHDTLPFVYTPNPAVLIVNGTTPSHPHQPFSGIGSTERTAGNLVRKGHQSSQSGPASMAVAGHRLTARGAGVEDSGPSRLPRGSQRLSSQDQDQLASSSQDQDRLDSDHAPINVHSPCVSHPEDSAQSHGDSNGSQVQSGSQRCLNDTGGPARWRHAFVSCPCSRCTRMSSSIHVTPVPMEYGREQAENILRQYFGRWGYIEEFTFKRASSGNHYAFIRYKSDLSARRAVTAMDGEAINSPPLVGARVTYPHYSRYFQYQSRSRPGSNGSRPSMGGQHSPLGGHRDSPPWDSQHPRQQLGTPPRPQRCGNRGLPAPDRSRSMMHHGRPTSSSWGHGPWAAHPQASPPGIPQFPMPPMPYGPPPQVYPGPHPHHGWPNMPMPPGPVPPGPLVYHAPVTHYHGFPFPPPQFVPHPPLTNQGPPQPQYPQPEPRQDQPPPVRSSTASPAHSERPNDERSMQTEPPYGECSMQTKPPYEEAFEDAPSLTKKNSGSSTHSSAGSPSIRVRLPGTTSADPEPAETPVRIPRPNEISWDSPVRRITFGDFVPDEAPPSPAAERAEDCTAGCSEDHPAERAEDCTAGCSEDHPAGCTELPTTPPIPQPVTHTEYQTSQDPALARVNEDYPTEPFAWQLDESYSSARRISGDVRLDASYNGTVIRRRRQPGRIPSFWEPNFDSSPPWEGNNAAHWEVPRHELPGGPFHQQYNGPAQAFNGPAPQLFNGPTLHPFNDPTPHPFNGPAPHLFNGPAHLFNGPDHPFNGSAPHPFNGSAPHPFNGSAPYPFNGFAQPSNSAYGQQFSGGSQPLNGGAQPFNGTYDQPPNGAYDQGFNEPQQQPPNGHYRQLYRPPQDPQPELQHQSDEPGPSNPKTKKKKKTKNKNKPGLNSQAQSRSTTPLPLPPTNGDTTHEEPQRGITGPSSLPNGNSIKGKGKAVATARPTTPENQGTTTRISEDDIYNATPKKDKGKGKATSVYPSQEPVNSAEPATQNGDPTAQNGGVPSTNTQPQNGTGGENIGDDAMPKKDKGKERAPGRKPTGHGQVGDNNENEKKKKKSGSDGNKAGEKKAAGGGDNNNKTSDRKKGGAEHEKAKTGGDQHPKPDDSITTAPITAPGPSIAPTTAGGSGGEKKKPGPGPAGGYRADAGGSLRIPRHRRAKNRNGGGGGARVDVRDVFKDQQEY</sequence>
<evidence type="ECO:0000256" key="2">
    <source>
        <dbReference type="SAM" id="MobiDB-lite"/>
    </source>
</evidence>
<protein>
    <recommendedName>
        <fullName evidence="3">RRM domain-containing protein</fullName>
    </recommendedName>
</protein>
<comment type="caution">
    <text evidence="4">The sequence shown here is derived from an EMBL/GenBank/DDBJ whole genome shotgun (WGS) entry which is preliminary data.</text>
</comment>
<evidence type="ECO:0000259" key="3">
    <source>
        <dbReference type="PROSITE" id="PS50102"/>
    </source>
</evidence>
<feature type="region of interest" description="Disordered" evidence="2">
    <location>
        <begin position="1007"/>
        <end position="1432"/>
    </location>
</feature>
<dbReference type="InterPro" id="IPR035979">
    <property type="entry name" value="RBD_domain_sf"/>
</dbReference>
<feature type="compositionally biased region" description="Basic and acidic residues" evidence="2">
    <location>
        <begin position="1273"/>
        <end position="1285"/>
    </location>
</feature>
<dbReference type="Gene3D" id="3.30.70.330">
    <property type="match status" value="1"/>
</dbReference>
<keyword evidence="1" id="KW-0694">RNA-binding</keyword>
<accession>A0AAN6VH15</accession>
<feature type="domain" description="RRM" evidence="3">
    <location>
        <begin position="432"/>
        <end position="504"/>
    </location>
</feature>
<dbReference type="SUPFAM" id="SSF54928">
    <property type="entry name" value="RNA-binding domain, RBD"/>
    <property type="match status" value="1"/>
</dbReference>
<dbReference type="InterPro" id="IPR012677">
    <property type="entry name" value="Nucleotide-bd_a/b_plait_sf"/>
</dbReference>
<feature type="compositionally biased region" description="Basic and acidic residues" evidence="2">
    <location>
        <begin position="1330"/>
        <end position="1355"/>
    </location>
</feature>
<feature type="compositionally biased region" description="Low complexity" evidence="2">
    <location>
        <begin position="750"/>
        <end position="762"/>
    </location>
</feature>
<evidence type="ECO:0000313" key="4">
    <source>
        <dbReference type="EMBL" id="KAK4151338.1"/>
    </source>
</evidence>
<feature type="compositionally biased region" description="Basic and acidic residues" evidence="2">
    <location>
        <begin position="1420"/>
        <end position="1432"/>
    </location>
</feature>
<feature type="compositionally biased region" description="Polar residues" evidence="2">
    <location>
        <begin position="1227"/>
        <end position="1262"/>
    </location>
</feature>
<feature type="compositionally biased region" description="Polar residues" evidence="2">
    <location>
        <begin position="1192"/>
        <end position="1204"/>
    </location>
</feature>
<feature type="region of interest" description="Disordered" evidence="2">
    <location>
        <begin position="330"/>
        <end position="407"/>
    </location>
</feature>
<feature type="compositionally biased region" description="Polar residues" evidence="2">
    <location>
        <begin position="862"/>
        <end position="872"/>
    </location>
</feature>
<dbReference type="Proteomes" id="UP001302745">
    <property type="component" value="Unassembled WGS sequence"/>
</dbReference>
<reference evidence="4" key="2">
    <citation type="submission" date="2023-05" db="EMBL/GenBank/DDBJ databases">
        <authorList>
            <consortium name="Lawrence Berkeley National Laboratory"/>
            <person name="Steindorff A."/>
            <person name="Hensen N."/>
            <person name="Bonometti L."/>
            <person name="Westerberg I."/>
            <person name="Brannstrom I.O."/>
            <person name="Guillou S."/>
            <person name="Cros-Aarteil S."/>
            <person name="Calhoun S."/>
            <person name="Haridas S."/>
            <person name="Kuo A."/>
            <person name="Mondo S."/>
            <person name="Pangilinan J."/>
            <person name="Riley R."/>
            <person name="Labutti K."/>
            <person name="Andreopoulos B."/>
            <person name="Lipzen A."/>
            <person name="Chen C."/>
            <person name="Yanf M."/>
            <person name="Daum C."/>
            <person name="Ng V."/>
            <person name="Clum A."/>
            <person name="Ohm R."/>
            <person name="Martin F."/>
            <person name="Silar P."/>
            <person name="Natvig D."/>
            <person name="Lalanne C."/>
            <person name="Gautier V."/>
            <person name="Ament-Velasquez S.L."/>
            <person name="Kruys A."/>
            <person name="Hutchinson M.I."/>
            <person name="Powell A.J."/>
            <person name="Barry K."/>
            <person name="Miller A.N."/>
            <person name="Grigoriev I.V."/>
            <person name="Debuchy R."/>
            <person name="Gladieux P."/>
            <person name="Thoren M.H."/>
            <person name="Johannesson H."/>
        </authorList>
    </citation>
    <scope>NUCLEOTIDE SEQUENCE</scope>
    <source>
        <strain evidence="4">CBS 538.74</strain>
    </source>
</reference>
<feature type="compositionally biased region" description="Pro residues" evidence="2">
    <location>
        <begin position="665"/>
        <end position="699"/>
    </location>
</feature>
<feature type="compositionally biased region" description="Low complexity" evidence="2">
    <location>
        <begin position="345"/>
        <end position="361"/>
    </location>
</feature>
<organism evidence="4 5">
    <name type="scientific">Chaetomidium leptoderma</name>
    <dbReference type="NCBI Taxonomy" id="669021"/>
    <lineage>
        <taxon>Eukaryota</taxon>
        <taxon>Fungi</taxon>
        <taxon>Dikarya</taxon>
        <taxon>Ascomycota</taxon>
        <taxon>Pezizomycotina</taxon>
        <taxon>Sordariomycetes</taxon>
        <taxon>Sordariomycetidae</taxon>
        <taxon>Sordariales</taxon>
        <taxon>Chaetomiaceae</taxon>
        <taxon>Chaetomidium</taxon>
    </lineage>
</organism>
<feature type="compositionally biased region" description="Basic residues" evidence="2">
    <location>
        <begin position="1124"/>
        <end position="1135"/>
    </location>
</feature>
<feature type="region of interest" description="Disordered" evidence="2">
    <location>
        <begin position="521"/>
        <end position="617"/>
    </location>
</feature>
<dbReference type="Pfam" id="PF00076">
    <property type="entry name" value="RRM_1"/>
    <property type="match status" value="1"/>
</dbReference>
<proteinExistence type="predicted"/>
<dbReference type="PROSITE" id="PS50102">
    <property type="entry name" value="RRM"/>
    <property type="match status" value="1"/>
</dbReference>
<evidence type="ECO:0000313" key="5">
    <source>
        <dbReference type="Proteomes" id="UP001302745"/>
    </source>
</evidence>
<feature type="compositionally biased region" description="Basic and acidic residues" evidence="2">
    <location>
        <begin position="708"/>
        <end position="718"/>
    </location>
</feature>
<gene>
    <name evidence="4" type="ORF">C8A00DRAFT_36038</name>
</gene>
<feature type="compositionally biased region" description="Polar residues" evidence="2">
    <location>
        <begin position="1171"/>
        <end position="1180"/>
    </location>
</feature>
<dbReference type="EMBL" id="MU857021">
    <property type="protein sequence ID" value="KAK4151338.1"/>
    <property type="molecule type" value="Genomic_DNA"/>
</dbReference>
<dbReference type="InterPro" id="IPR000504">
    <property type="entry name" value="RRM_dom"/>
</dbReference>
<name>A0AAN6VH15_9PEZI</name>
<reference evidence="4" key="1">
    <citation type="journal article" date="2023" name="Mol. Phylogenet. Evol.">
        <title>Genome-scale phylogeny and comparative genomics of the fungal order Sordariales.</title>
        <authorList>
            <person name="Hensen N."/>
            <person name="Bonometti L."/>
            <person name="Westerberg I."/>
            <person name="Brannstrom I.O."/>
            <person name="Guillou S."/>
            <person name="Cros-Aarteil S."/>
            <person name="Calhoun S."/>
            <person name="Haridas S."/>
            <person name="Kuo A."/>
            <person name="Mondo S."/>
            <person name="Pangilinan J."/>
            <person name="Riley R."/>
            <person name="LaButti K."/>
            <person name="Andreopoulos B."/>
            <person name="Lipzen A."/>
            <person name="Chen C."/>
            <person name="Yan M."/>
            <person name="Daum C."/>
            <person name="Ng V."/>
            <person name="Clum A."/>
            <person name="Steindorff A."/>
            <person name="Ohm R.A."/>
            <person name="Martin F."/>
            <person name="Silar P."/>
            <person name="Natvig D.O."/>
            <person name="Lalanne C."/>
            <person name="Gautier V."/>
            <person name="Ament-Velasquez S.L."/>
            <person name="Kruys A."/>
            <person name="Hutchinson M.I."/>
            <person name="Powell A.J."/>
            <person name="Barry K."/>
            <person name="Miller A.N."/>
            <person name="Grigoriev I.V."/>
            <person name="Debuchy R."/>
            <person name="Gladieux P."/>
            <person name="Hiltunen Thoren M."/>
            <person name="Johannesson H."/>
        </authorList>
    </citation>
    <scope>NUCLEOTIDE SEQUENCE</scope>
    <source>
        <strain evidence="4">CBS 538.74</strain>
    </source>
</reference>
<feature type="compositionally biased region" description="Polar residues" evidence="2">
    <location>
        <begin position="1138"/>
        <end position="1147"/>
    </location>
</feature>
<feature type="compositionally biased region" description="Low complexity" evidence="2">
    <location>
        <begin position="522"/>
        <end position="537"/>
    </location>
</feature>
<feature type="compositionally biased region" description="Polar residues" evidence="2">
    <location>
        <begin position="1044"/>
        <end position="1062"/>
    </location>
</feature>
<dbReference type="CDD" id="cd00590">
    <property type="entry name" value="RRM_SF"/>
    <property type="match status" value="1"/>
</dbReference>
<feature type="compositionally biased region" description="Pro residues" evidence="2">
    <location>
        <begin position="605"/>
        <end position="617"/>
    </location>
</feature>
<dbReference type="GO" id="GO:0003723">
    <property type="term" value="F:RNA binding"/>
    <property type="evidence" value="ECO:0007669"/>
    <property type="project" value="UniProtKB-UniRule"/>
</dbReference>
<evidence type="ECO:0000256" key="1">
    <source>
        <dbReference type="PROSITE-ProRule" id="PRU00176"/>
    </source>
</evidence>
<keyword evidence="5" id="KW-1185">Reference proteome</keyword>
<feature type="region of interest" description="Disordered" evidence="2">
    <location>
        <begin position="228"/>
        <end position="256"/>
    </location>
</feature>
<feature type="region of interest" description="Disordered" evidence="2">
    <location>
        <begin position="665"/>
        <end position="875"/>
    </location>
</feature>
<feature type="compositionally biased region" description="Polar residues" evidence="2">
    <location>
        <begin position="388"/>
        <end position="406"/>
    </location>
</feature>
<feature type="compositionally biased region" description="Basic and acidic residues" evidence="2">
    <location>
        <begin position="816"/>
        <end position="846"/>
    </location>
</feature>